<evidence type="ECO:0000313" key="2">
    <source>
        <dbReference type="Proteomes" id="UP000050417"/>
    </source>
</evidence>
<dbReference type="AlphaFoldDB" id="A0A0P6X5T4"/>
<protein>
    <submittedName>
        <fullName evidence="1">Uncharacterized protein</fullName>
    </submittedName>
</protein>
<dbReference type="Proteomes" id="UP000050417">
    <property type="component" value="Unassembled WGS sequence"/>
</dbReference>
<gene>
    <name evidence="1" type="ORF">ADN00_08980</name>
</gene>
<name>A0A0P6X5T4_9CHLR</name>
<comment type="caution">
    <text evidence="1">The sequence shown here is derived from an EMBL/GenBank/DDBJ whole genome shotgun (WGS) entry which is preliminary data.</text>
</comment>
<proteinExistence type="predicted"/>
<sequence>MTNYLPHKLDDFAELLIQIAVFQMNTLFSLVIGEKACIEIGAERLSRKEQACPHDQLSLVDAGAMQRRNAPNIANLTKCSSGSWDPSV</sequence>
<accession>A0A0P6X5T4</accession>
<dbReference type="EMBL" id="LGCL01000023">
    <property type="protein sequence ID" value="KPL77262.1"/>
    <property type="molecule type" value="Genomic_DNA"/>
</dbReference>
<keyword evidence="2" id="KW-1185">Reference proteome</keyword>
<organism evidence="1 2">
    <name type="scientific">Ornatilinea apprima</name>
    <dbReference type="NCBI Taxonomy" id="1134406"/>
    <lineage>
        <taxon>Bacteria</taxon>
        <taxon>Bacillati</taxon>
        <taxon>Chloroflexota</taxon>
        <taxon>Anaerolineae</taxon>
        <taxon>Anaerolineales</taxon>
        <taxon>Anaerolineaceae</taxon>
        <taxon>Ornatilinea</taxon>
    </lineage>
</organism>
<evidence type="ECO:0000313" key="1">
    <source>
        <dbReference type="EMBL" id="KPL77262.1"/>
    </source>
</evidence>
<dbReference type="RefSeq" id="WP_075062660.1">
    <property type="nucleotide sequence ID" value="NZ_LGCL01000023.1"/>
</dbReference>
<dbReference type="STRING" id="1134406.ADN00_08980"/>
<reference evidence="1 2" key="1">
    <citation type="submission" date="2015-07" db="EMBL/GenBank/DDBJ databases">
        <title>Genome sequence of Ornatilinea apprima DSM 23815.</title>
        <authorList>
            <person name="Hemp J."/>
            <person name="Ward L.M."/>
            <person name="Pace L.A."/>
            <person name="Fischer W.W."/>
        </authorList>
    </citation>
    <scope>NUCLEOTIDE SEQUENCE [LARGE SCALE GENOMIC DNA]</scope>
    <source>
        <strain evidence="1 2">P3M-1</strain>
    </source>
</reference>